<gene>
    <name evidence="7" type="ORF">GII31_10180</name>
</gene>
<feature type="compositionally biased region" description="Basic and acidic residues" evidence="5">
    <location>
        <begin position="221"/>
        <end position="238"/>
    </location>
</feature>
<dbReference type="EMBL" id="CP045809">
    <property type="protein sequence ID" value="QHN35198.1"/>
    <property type="molecule type" value="Genomic_DNA"/>
</dbReference>
<dbReference type="PANTHER" id="PTHR30461:SF2">
    <property type="entry name" value="SERINE RECOMBINASE PINE-RELATED"/>
    <property type="match status" value="1"/>
</dbReference>
<dbReference type="InterPro" id="IPR009057">
    <property type="entry name" value="Homeodomain-like_sf"/>
</dbReference>
<protein>
    <submittedName>
        <fullName evidence="7">Helix-turn-helix domain-containing protein</fullName>
    </submittedName>
</protein>
<evidence type="ECO:0000256" key="4">
    <source>
        <dbReference type="ARBA" id="ARBA00023172"/>
    </source>
</evidence>
<dbReference type="InterPro" id="IPR050639">
    <property type="entry name" value="SSR_resolvase"/>
</dbReference>
<dbReference type="RefSeq" id="WP_213249198.1">
    <property type="nucleotide sequence ID" value="NZ_CP045806.1"/>
</dbReference>
<sequence length="238" mass="25364">MAIDDSGSPPGELLGYARASTGRLDDDEQFETLTAAGVSGFRVYSDVHTPGSPAPHRSGLAALLDYARTGDTVVVASIDRLGATPDDVMRTVRTLLERGLRLRSVREGLDTADPTGRTIVAILASLANLGDEAETRACAPPPQDRREFVTPHRPVATRDGSVGRPRVLDAEQIEIARRRRALGERVPTIAESLGVSRATLYRTLAQDDQAGVGQTGGTGADHTHNDQPHADRTGEGDR</sequence>
<evidence type="ECO:0000256" key="5">
    <source>
        <dbReference type="SAM" id="MobiDB-lite"/>
    </source>
</evidence>
<dbReference type="SUPFAM" id="SSF53041">
    <property type="entry name" value="Resolvase-like"/>
    <property type="match status" value="1"/>
</dbReference>
<dbReference type="PANTHER" id="PTHR30461">
    <property type="entry name" value="DNA-INVERTASE FROM LAMBDOID PROPHAGE"/>
    <property type="match status" value="1"/>
</dbReference>
<dbReference type="SMART" id="SM00857">
    <property type="entry name" value="Resolvase"/>
    <property type="match status" value="1"/>
</dbReference>
<keyword evidence="3" id="KW-0238">DNA-binding</keyword>
<reference evidence="7" key="1">
    <citation type="journal article" date="2021" name="Nat. Microbiol.">
        <title>Cocultivation of an ultrasmall environmental parasitic bacterium with lytic ability against bacteria associated with wastewater foams.</title>
        <authorList>
            <person name="Batinovic S."/>
            <person name="Rose J.J.A."/>
            <person name="Ratcliffe J."/>
            <person name="Seviour R.J."/>
            <person name="Petrovski S."/>
        </authorList>
    </citation>
    <scope>NUCLEOTIDE SEQUENCE</scope>
    <source>
        <strain evidence="7">CON9</strain>
    </source>
</reference>
<evidence type="ECO:0000256" key="1">
    <source>
        <dbReference type="ARBA" id="ARBA00009913"/>
    </source>
</evidence>
<comment type="similarity">
    <text evidence="1">Belongs to the site-specific recombinase resolvase family.</text>
</comment>
<dbReference type="Proteomes" id="UP001059836">
    <property type="component" value="Chromosome"/>
</dbReference>
<dbReference type="InterPro" id="IPR006120">
    <property type="entry name" value="Resolvase_HTH_dom"/>
</dbReference>
<evidence type="ECO:0000256" key="3">
    <source>
        <dbReference type="ARBA" id="ARBA00023125"/>
    </source>
</evidence>
<dbReference type="Pfam" id="PF02796">
    <property type="entry name" value="HTH_7"/>
    <property type="match status" value="1"/>
</dbReference>
<evidence type="ECO:0000313" key="7">
    <source>
        <dbReference type="EMBL" id="QHN35198.1"/>
    </source>
</evidence>
<dbReference type="CDD" id="cd03768">
    <property type="entry name" value="SR_ResInv"/>
    <property type="match status" value="1"/>
</dbReference>
<name>A0ABX6IH71_9ACTN</name>
<evidence type="ECO:0000256" key="2">
    <source>
        <dbReference type="ARBA" id="ARBA00022908"/>
    </source>
</evidence>
<dbReference type="InterPro" id="IPR006118">
    <property type="entry name" value="Recombinase_CS"/>
</dbReference>
<dbReference type="PROSITE" id="PS00398">
    <property type="entry name" value="RECOMBINASES_2"/>
    <property type="match status" value="1"/>
</dbReference>
<feature type="domain" description="Resolvase/invertase-type recombinase catalytic" evidence="6">
    <location>
        <begin position="12"/>
        <end position="149"/>
    </location>
</feature>
<keyword evidence="4" id="KW-0233">DNA recombination</keyword>
<keyword evidence="2" id="KW-0229">DNA integration</keyword>
<evidence type="ECO:0000313" key="8">
    <source>
        <dbReference type="Proteomes" id="UP001059836"/>
    </source>
</evidence>
<dbReference type="InterPro" id="IPR036162">
    <property type="entry name" value="Resolvase-like_N_sf"/>
</dbReference>
<feature type="region of interest" description="Disordered" evidence="5">
    <location>
        <begin position="206"/>
        <end position="238"/>
    </location>
</feature>
<evidence type="ECO:0000259" key="6">
    <source>
        <dbReference type="PROSITE" id="PS51736"/>
    </source>
</evidence>
<keyword evidence="8" id="KW-1185">Reference proteome</keyword>
<proteinExistence type="inferred from homology"/>
<organism evidence="7 8">
    <name type="scientific">Gordonia pseudamarae</name>
    <dbReference type="NCBI Taxonomy" id="2831662"/>
    <lineage>
        <taxon>Bacteria</taxon>
        <taxon>Bacillati</taxon>
        <taxon>Actinomycetota</taxon>
        <taxon>Actinomycetes</taxon>
        <taxon>Mycobacteriales</taxon>
        <taxon>Gordoniaceae</taxon>
        <taxon>Gordonia</taxon>
    </lineage>
</organism>
<dbReference type="SUPFAM" id="SSF46689">
    <property type="entry name" value="Homeodomain-like"/>
    <property type="match status" value="1"/>
</dbReference>
<dbReference type="Pfam" id="PF00239">
    <property type="entry name" value="Resolvase"/>
    <property type="match status" value="1"/>
</dbReference>
<dbReference type="Gene3D" id="1.10.10.60">
    <property type="entry name" value="Homeodomain-like"/>
    <property type="match status" value="1"/>
</dbReference>
<dbReference type="Gene3D" id="3.40.50.1390">
    <property type="entry name" value="Resolvase, N-terminal catalytic domain"/>
    <property type="match status" value="1"/>
</dbReference>
<accession>A0ABX6IH71</accession>
<feature type="region of interest" description="Disordered" evidence="5">
    <location>
        <begin position="1"/>
        <end position="20"/>
    </location>
</feature>
<dbReference type="InterPro" id="IPR006119">
    <property type="entry name" value="Resolv_N"/>
</dbReference>
<dbReference type="PROSITE" id="PS51736">
    <property type="entry name" value="RECOMBINASES_3"/>
    <property type="match status" value="1"/>
</dbReference>
<dbReference type="CDD" id="cd00569">
    <property type="entry name" value="HTH_Hin_like"/>
    <property type="match status" value="1"/>
</dbReference>